<dbReference type="EMBL" id="VBPA01000018">
    <property type="protein sequence ID" value="TMQ73199.1"/>
    <property type="molecule type" value="Genomic_DNA"/>
</dbReference>
<protein>
    <submittedName>
        <fullName evidence="4">PAS domain-containing protein</fullName>
    </submittedName>
</protein>
<dbReference type="InterPro" id="IPR036097">
    <property type="entry name" value="HisK_dim/P_sf"/>
</dbReference>
<gene>
    <name evidence="4" type="ORF">E6K80_00765</name>
</gene>
<dbReference type="Gene3D" id="1.10.287.130">
    <property type="match status" value="1"/>
</dbReference>
<comment type="caution">
    <text evidence="4">The sequence shown here is derived from an EMBL/GenBank/DDBJ whole genome shotgun (WGS) entry which is preliminary data.</text>
</comment>
<dbReference type="Pfam" id="PF00512">
    <property type="entry name" value="HisKA"/>
    <property type="match status" value="1"/>
</dbReference>
<dbReference type="InterPro" id="IPR000014">
    <property type="entry name" value="PAS"/>
</dbReference>
<feature type="domain" description="PAS" evidence="3">
    <location>
        <begin position="202"/>
        <end position="273"/>
    </location>
</feature>
<evidence type="ECO:0000313" key="4">
    <source>
        <dbReference type="EMBL" id="TMQ73199.1"/>
    </source>
</evidence>
<dbReference type="Proteomes" id="UP000319836">
    <property type="component" value="Unassembled WGS sequence"/>
</dbReference>
<dbReference type="InterPro" id="IPR013656">
    <property type="entry name" value="PAS_4"/>
</dbReference>
<evidence type="ECO:0000313" key="5">
    <source>
        <dbReference type="Proteomes" id="UP000319836"/>
    </source>
</evidence>
<dbReference type="PROSITE" id="PS50112">
    <property type="entry name" value="PAS"/>
    <property type="match status" value="1"/>
</dbReference>
<evidence type="ECO:0000259" key="3">
    <source>
        <dbReference type="PROSITE" id="PS50112"/>
    </source>
</evidence>
<sequence length="430" mass="47936">MERASGVRTASNGTAPTTGALRSNRACISLAWNFSALRSRSGWSGSSRVDRRVPKARPAGSVAADRSTVMSTDLERISVQLLNQAPFGVLVWYLDDPSDDGSLRLLLANRAASTLLGIDLDACIGQVMTRVFPSVSPERLRLYAEVCRERTGKDLGQVLYGDSRVDAGAFSVNTIPVLDRGVAVVFENLTPLDRADAEARRLNRFFDSILEHLPAMVFVKDAERLRFERINRAGEELLGLSQQELLGKSDHDFFPKEQADFFVAKDRAVLDRRMLEDIPEEPIQTANGPRWLHTRKIPILDEAGRPRYLLGVSQERTAELERQIGERLRAEQALANTEEQLRQSQKLEAIGRLAGGIAHDFNNMLSVVLGYCDSITSQLHPSDPLREEVDQILRAGQRAADLTRQLLAFSRQQVLQPRIIDLNDVVRGME</sequence>
<dbReference type="Gene3D" id="3.30.450.20">
    <property type="entry name" value="PAS domain"/>
    <property type="match status" value="2"/>
</dbReference>
<feature type="non-terminal residue" evidence="4">
    <location>
        <position position="430"/>
    </location>
</feature>
<dbReference type="Pfam" id="PF08448">
    <property type="entry name" value="PAS_4"/>
    <property type="match status" value="1"/>
</dbReference>
<dbReference type="GO" id="GO:0000155">
    <property type="term" value="F:phosphorelay sensor kinase activity"/>
    <property type="evidence" value="ECO:0007669"/>
    <property type="project" value="InterPro"/>
</dbReference>
<organism evidence="4 5">
    <name type="scientific">Eiseniibacteriota bacterium</name>
    <dbReference type="NCBI Taxonomy" id="2212470"/>
    <lineage>
        <taxon>Bacteria</taxon>
        <taxon>Candidatus Eiseniibacteriota</taxon>
    </lineage>
</organism>
<dbReference type="InterPro" id="IPR035965">
    <property type="entry name" value="PAS-like_dom_sf"/>
</dbReference>
<dbReference type="CDD" id="cd00130">
    <property type="entry name" value="PAS"/>
    <property type="match status" value="1"/>
</dbReference>
<dbReference type="PANTHER" id="PTHR43065:SF42">
    <property type="entry name" value="TWO-COMPONENT SENSOR PPRA"/>
    <property type="match status" value="1"/>
</dbReference>
<dbReference type="SMART" id="SM00388">
    <property type="entry name" value="HisKA"/>
    <property type="match status" value="1"/>
</dbReference>
<feature type="coiled-coil region" evidence="1">
    <location>
        <begin position="320"/>
        <end position="347"/>
    </location>
</feature>
<accession>A0A538UBW7</accession>
<feature type="region of interest" description="Disordered" evidence="2">
    <location>
        <begin position="40"/>
        <end position="61"/>
    </location>
</feature>
<evidence type="ECO:0000256" key="1">
    <source>
        <dbReference type="SAM" id="Coils"/>
    </source>
</evidence>
<dbReference type="NCBIfam" id="TIGR00229">
    <property type="entry name" value="sensory_box"/>
    <property type="match status" value="1"/>
</dbReference>
<dbReference type="AlphaFoldDB" id="A0A538UBW7"/>
<proteinExistence type="predicted"/>
<dbReference type="Pfam" id="PF13188">
    <property type="entry name" value="PAS_8"/>
    <property type="match status" value="1"/>
</dbReference>
<evidence type="ECO:0000256" key="2">
    <source>
        <dbReference type="SAM" id="MobiDB-lite"/>
    </source>
</evidence>
<reference evidence="4 5" key="1">
    <citation type="journal article" date="2019" name="Nat. Microbiol.">
        <title>Mediterranean grassland soil C-N compound turnover is dependent on rainfall and depth, and is mediated by genomically divergent microorganisms.</title>
        <authorList>
            <person name="Diamond S."/>
            <person name="Andeer P.F."/>
            <person name="Li Z."/>
            <person name="Crits-Christoph A."/>
            <person name="Burstein D."/>
            <person name="Anantharaman K."/>
            <person name="Lane K.R."/>
            <person name="Thomas B.C."/>
            <person name="Pan C."/>
            <person name="Northen T.R."/>
            <person name="Banfield J.F."/>
        </authorList>
    </citation>
    <scope>NUCLEOTIDE SEQUENCE [LARGE SCALE GENOMIC DNA]</scope>
    <source>
        <strain evidence="4">WS_10</strain>
    </source>
</reference>
<dbReference type="InterPro" id="IPR003661">
    <property type="entry name" value="HisK_dim/P_dom"/>
</dbReference>
<dbReference type="SUPFAM" id="SSF47384">
    <property type="entry name" value="Homodimeric domain of signal transducing histidine kinase"/>
    <property type="match status" value="1"/>
</dbReference>
<keyword evidence="1" id="KW-0175">Coiled coil</keyword>
<dbReference type="SMART" id="SM00091">
    <property type="entry name" value="PAS"/>
    <property type="match status" value="2"/>
</dbReference>
<name>A0A538UBW7_UNCEI</name>
<dbReference type="PANTHER" id="PTHR43065">
    <property type="entry name" value="SENSOR HISTIDINE KINASE"/>
    <property type="match status" value="1"/>
</dbReference>
<dbReference type="SUPFAM" id="SSF55785">
    <property type="entry name" value="PYP-like sensor domain (PAS domain)"/>
    <property type="match status" value="2"/>
</dbReference>
<dbReference type="CDD" id="cd00082">
    <property type="entry name" value="HisKA"/>
    <property type="match status" value="1"/>
</dbReference>